<gene>
    <name evidence="1" type="ORF">D8674_008702</name>
</gene>
<protein>
    <submittedName>
        <fullName evidence="1">S2-RNase</fullName>
    </submittedName>
</protein>
<reference evidence="1 2" key="1">
    <citation type="submission" date="2019-09" db="EMBL/GenBank/DDBJ databases">
        <authorList>
            <person name="Ou C."/>
        </authorList>
    </citation>
    <scope>NUCLEOTIDE SEQUENCE [LARGE SCALE GENOMIC DNA]</scope>
    <source>
        <strain evidence="1">S2</strain>
        <tissue evidence="1">Leaf</tissue>
    </source>
</reference>
<name>A0A5N5HWK2_9ROSA</name>
<sequence length="124" mass="13993">MESSTKKSQLTKVSPYNLPLMRVSSQEEGEAFLGLNIYADLSTLSDSQCPCTRIYPWFLDLEATKQFFFTSINYSSATSTANQGRHIQRSWVGKREPPSKKEVYVTALSQNDDPPPIVQRGPKE</sequence>
<dbReference type="EMBL" id="SMOL01000143">
    <property type="protein sequence ID" value="KAB2631183.1"/>
    <property type="molecule type" value="Genomic_DNA"/>
</dbReference>
<accession>A0A5N5HWK2</accession>
<reference evidence="2" key="2">
    <citation type="submission" date="2019-10" db="EMBL/GenBank/DDBJ databases">
        <title>A de novo genome assembly of a pear dwarfing rootstock.</title>
        <authorList>
            <person name="Wang F."/>
            <person name="Wang J."/>
            <person name="Li S."/>
            <person name="Zhang Y."/>
            <person name="Fang M."/>
            <person name="Ma L."/>
            <person name="Zhao Y."/>
            <person name="Jiang S."/>
        </authorList>
    </citation>
    <scope>NUCLEOTIDE SEQUENCE [LARGE SCALE GENOMIC DNA]</scope>
</reference>
<evidence type="ECO:0000313" key="2">
    <source>
        <dbReference type="Proteomes" id="UP000327157"/>
    </source>
</evidence>
<comment type="caution">
    <text evidence="1">The sequence shown here is derived from an EMBL/GenBank/DDBJ whole genome shotgun (WGS) entry which is preliminary data.</text>
</comment>
<evidence type="ECO:0000313" key="1">
    <source>
        <dbReference type="EMBL" id="KAB2631183.1"/>
    </source>
</evidence>
<proteinExistence type="predicted"/>
<dbReference type="AlphaFoldDB" id="A0A5N5HWK2"/>
<keyword evidence="2" id="KW-1185">Reference proteome</keyword>
<reference evidence="1 2" key="3">
    <citation type="submission" date="2019-11" db="EMBL/GenBank/DDBJ databases">
        <title>A de novo genome assembly of a pear dwarfing rootstock.</title>
        <authorList>
            <person name="Wang F."/>
            <person name="Wang J."/>
            <person name="Li S."/>
            <person name="Zhang Y."/>
            <person name="Fang M."/>
            <person name="Ma L."/>
            <person name="Zhao Y."/>
            <person name="Jiang S."/>
        </authorList>
    </citation>
    <scope>NUCLEOTIDE SEQUENCE [LARGE SCALE GENOMIC DNA]</scope>
    <source>
        <strain evidence="1">S2</strain>
        <tissue evidence="1">Leaf</tissue>
    </source>
</reference>
<dbReference type="Proteomes" id="UP000327157">
    <property type="component" value="Chromosome 12"/>
</dbReference>
<organism evidence="1 2">
    <name type="scientific">Pyrus ussuriensis x Pyrus communis</name>
    <dbReference type="NCBI Taxonomy" id="2448454"/>
    <lineage>
        <taxon>Eukaryota</taxon>
        <taxon>Viridiplantae</taxon>
        <taxon>Streptophyta</taxon>
        <taxon>Embryophyta</taxon>
        <taxon>Tracheophyta</taxon>
        <taxon>Spermatophyta</taxon>
        <taxon>Magnoliopsida</taxon>
        <taxon>eudicotyledons</taxon>
        <taxon>Gunneridae</taxon>
        <taxon>Pentapetalae</taxon>
        <taxon>rosids</taxon>
        <taxon>fabids</taxon>
        <taxon>Rosales</taxon>
        <taxon>Rosaceae</taxon>
        <taxon>Amygdaloideae</taxon>
        <taxon>Maleae</taxon>
        <taxon>Pyrus</taxon>
    </lineage>
</organism>